<dbReference type="Proteomes" id="UP000001876">
    <property type="component" value="Unassembled WGS sequence"/>
</dbReference>
<evidence type="ECO:0000313" key="7">
    <source>
        <dbReference type="EMBL" id="EEH53722.1"/>
    </source>
</evidence>
<evidence type="ECO:0000256" key="1">
    <source>
        <dbReference type="ARBA" id="ARBA00007387"/>
    </source>
</evidence>
<dbReference type="GeneID" id="9687450"/>
<evidence type="ECO:0000256" key="3">
    <source>
        <dbReference type="ARBA" id="ARBA00022989"/>
    </source>
</evidence>
<organism evidence="8">
    <name type="scientific">Micromonas pusilla (strain CCMP1545)</name>
    <name type="common">Picoplanktonic green alga</name>
    <dbReference type="NCBI Taxonomy" id="564608"/>
    <lineage>
        <taxon>Eukaryota</taxon>
        <taxon>Viridiplantae</taxon>
        <taxon>Chlorophyta</taxon>
        <taxon>Mamiellophyceae</taxon>
        <taxon>Mamiellales</taxon>
        <taxon>Mamiellaceae</taxon>
        <taxon>Micromonas</taxon>
    </lineage>
</organism>
<protein>
    <submittedName>
        <fullName evidence="7">Predicted protein</fullName>
    </submittedName>
</protein>
<dbReference type="OrthoDB" id="564271at2759"/>
<proteinExistence type="inferred from homology"/>
<keyword evidence="8" id="KW-1185">Reference proteome</keyword>
<dbReference type="PANTHER" id="PTHR12265">
    <property type="entry name" value="TRANSMEMBRANE PROTEIN 53"/>
    <property type="match status" value="1"/>
</dbReference>
<dbReference type="RefSeq" id="XP_003062010.1">
    <property type="nucleotide sequence ID" value="XM_003061964.1"/>
</dbReference>
<dbReference type="SUPFAM" id="SSF53474">
    <property type="entry name" value="alpha/beta-Hydrolases"/>
    <property type="match status" value="1"/>
</dbReference>
<dbReference type="GO" id="GO:0005640">
    <property type="term" value="C:nuclear outer membrane"/>
    <property type="evidence" value="ECO:0007669"/>
    <property type="project" value="UniProtKB-SubCell"/>
</dbReference>
<comment type="subcellular location">
    <subcellularLocation>
        <location evidence="6">Nucleus outer membrane</location>
        <topology evidence="6">Single-pass membrane protein</topology>
    </subcellularLocation>
</comment>
<reference evidence="7 8" key="1">
    <citation type="journal article" date="2009" name="Science">
        <title>Green evolution and dynamic adaptations revealed by genomes of the marine picoeukaryotes Micromonas.</title>
        <authorList>
            <person name="Worden A.Z."/>
            <person name="Lee J.H."/>
            <person name="Mock T."/>
            <person name="Rouze P."/>
            <person name="Simmons M.P."/>
            <person name="Aerts A.L."/>
            <person name="Allen A.E."/>
            <person name="Cuvelier M.L."/>
            <person name="Derelle E."/>
            <person name="Everett M.V."/>
            <person name="Foulon E."/>
            <person name="Grimwood J."/>
            <person name="Gundlach H."/>
            <person name="Henrissat B."/>
            <person name="Napoli C."/>
            <person name="McDonald S.M."/>
            <person name="Parker M.S."/>
            <person name="Rombauts S."/>
            <person name="Salamov A."/>
            <person name="Von Dassow P."/>
            <person name="Badger J.H."/>
            <person name="Coutinho P.M."/>
            <person name="Demir E."/>
            <person name="Dubchak I."/>
            <person name="Gentemann C."/>
            <person name="Eikrem W."/>
            <person name="Gready J.E."/>
            <person name="John U."/>
            <person name="Lanier W."/>
            <person name="Lindquist E.A."/>
            <person name="Lucas S."/>
            <person name="Mayer K.F."/>
            <person name="Moreau H."/>
            <person name="Not F."/>
            <person name="Otillar R."/>
            <person name="Panaud O."/>
            <person name="Pangilinan J."/>
            <person name="Paulsen I."/>
            <person name="Piegu B."/>
            <person name="Poliakov A."/>
            <person name="Robbens S."/>
            <person name="Schmutz J."/>
            <person name="Toulza E."/>
            <person name="Wyss T."/>
            <person name="Zelensky A."/>
            <person name="Zhou K."/>
            <person name="Armbrust E.V."/>
            <person name="Bhattacharya D."/>
            <person name="Goodenough U.W."/>
            <person name="Van de Peer Y."/>
            <person name="Grigoriev I.V."/>
        </authorList>
    </citation>
    <scope>NUCLEOTIDE SEQUENCE [LARGE SCALE GENOMIC DNA]</scope>
    <source>
        <strain evidence="7 8">CCMP1545</strain>
    </source>
</reference>
<dbReference type="PANTHER" id="PTHR12265:SF30">
    <property type="entry name" value="TRANSMEMBRANE PROTEIN 53"/>
    <property type="match status" value="1"/>
</dbReference>
<gene>
    <name evidence="7" type="ORF">MICPUCDRAFT_41978</name>
</gene>
<comment type="similarity">
    <text evidence="1">Belongs to the TMEM53 family.</text>
</comment>
<dbReference type="InterPro" id="IPR008547">
    <property type="entry name" value="DUF829_TMEM53"/>
</dbReference>
<keyword evidence="4" id="KW-0472">Membrane</keyword>
<dbReference type="OMA" id="PLYLMFM"/>
<dbReference type="KEGG" id="mpp:MICPUCDRAFT_41978"/>
<dbReference type="EMBL" id="GG663745">
    <property type="protein sequence ID" value="EEH53722.1"/>
    <property type="molecule type" value="Genomic_DNA"/>
</dbReference>
<accession>C1N213</accession>
<evidence type="ECO:0000256" key="2">
    <source>
        <dbReference type="ARBA" id="ARBA00022692"/>
    </source>
</evidence>
<name>C1N213_MICPC</name>
<evidence type="ECO:0000256" key="6">
    <source>
        <dbReference type="ARBA" id="ARBA00034303"/>
    </source>
</evidence>
<evidence type="ECO:0000256" key="5">
    <source>
        <dbReference type="ARBA" id="ARBA00023242"/>
    </source>
</evidence>
<evidence type="ECO:0000313" key="8">
    <source>
        <dbReference type="Proteomes" id="UP000001876"/>
    </source>
</evidence>
<keyword evidence="3" id="KW-1133">Transmembrane helix</keyword>
<dbReference type="InterPro" id="IPR029058">
    <property type="entry name" value="AB_hydrolase_fold"/>
</dbReference>
<dbReference type="AlphaFoldDB" id="C1N213"/>
<sequence length="288" mass="32505">MPRLDDKFKVESPSIPQNASFVVLCGWYKAKDAQLKRYSDVLRANGAVVLRTIMPPEDVYTLRESKRIENARALLAATREVRDARGYQELPLYLMFMSNGGCNFHAAMSSEKMLSDEGEFADLHHAIDVLGGGLIFDSCPCYLDTKIATKVFTMGMPSALARVASCAFRLSCALAAAANFVTRGYAPPLQYEPFWRKVRDAPPRRELYLFSEADDICVADKVDELVRERVRAGAAVKAKRWEKGRHVAHLYGENRKEYLALIEEFMRPSRMSCGLEFYLGEFSDVVFT</sequence>
<dbReference type="Pfam" id="PF05705">
    <property type="entry name" value="DUF829"/>
    <property type="match status" value="1"/>
</dbReference>
<keyword evidence="2" id="KW-0812">Transmembrane</keyword>
<keyword evidence="5" id="KW-0539">Nucleus</keyword>
<evidence type="ECO:0000256" key="4">
    <source>
        <dbReference type="ARBA" id="ARBA00023136"/>
    </source>
</evidence>